<dbReference type="EMBL" id="BMOC01000005">
    <property type="protein sequence ID" value="GGJ03712.1"/>
    <property type="molecule type" value="Genomic_DNA"/>
</dbReference>
<dbReference type="Gene3D" id="3.40.309.10">
    <property type="entry name" value="Aldehyde Dehydrogenase, Chain A, domain 2"/>
    <property type="match status" value="1"/>
</dbReference>
<accession>A0A830EGS1</accession>
<dbReference type="Pfam" id="PF00171">
    <property type="entry name" value="Aldedh"/>
    <property type="match status" value="1"/>
</dbReference>
<dbReference type="RefSeq" id="WP_188786475.1">
    <property type="nucleotide sequence ID" value="NZ_BMOC01000005.1"/>
</dbReference>
<keyword evidence="3" id="KW-0560">Oxidoreductase</keyword>
<dbReference type="InterPro" id="IPR016162">
    <property type="entry name" value="Ald_DH_N"/>
</dbReference>
<evidence type="ECO:0000313" key="7">
    <source>
        <dbReference type="Proteomes" id="UP000653099"/>
    </source>
</evidence>
<keyword evidence="7" id="KW-1185">Reference proteome</keyword>
<name>A0A830EGS1_9EURY</name>
<feature type="domain" description="Aldehyde dehydrogenase" evidence="5">
    <location>
        <begin position="13"/>
        <end position="479"/>
    </location>
</feature>
<dbReference type="InterPro" id="IPR016160">
    <property type="entry name" value="Ald_DH_CS_CYS"/>
</dbReference>
<dbReference type="InterPro" id="IPR016163">
    <property type="entry name" value="Ald_DH_C"/>
</dbReference>
<dbReference type="PANTHER" id="PTHR11699">
    <property type="entry name" value="ALDEHYDE DEHYDROGENASE-RELATED"/>
    <property type="match status" value="1"/>
</dbReference>
<reference evidence="6" key="1">
    <citation type="journal article" date="2014" name="Int. J. Syst. Evol. Microbiol.">
        <title>Complete genome sequence of Corynebacterium casei LMG S-19264T (=DSM 44701T), isolated from a smear-ripened cheese.</title>
        <authorList>
            <consortium name="US DOE Joint Genome Institute (JGI-PGF)"/>
            <person name="Walter F."/>
            <person name="Albersmeier A."/>
            <person name="Kalinowski J."/>
            <person name="Ruckert C."/>
        </authorList>
    </citation>
    <scope>NUCLEOTIDE SEQUENCE</scope>
    <source>
        <strain evidence="6">JCM 14359</strain>
    </source>
</reference>
<organism evidence="6 7">
    <name type="scientific">Halobellus salinus</name>
    <dbReference type="NCBI Taxonomy" id="931585"/>
    <lineage>
        <taxon>Archaea</taxon>
        <taxon>Methanobacteriati</taxon>
        <taxon>Methanobacteriota</taxon>
        <taxon>Stenosarchaea group</taxon>
        <taxon>Halobacteria</taxon>
        <taxon>Halobacteriales</taxon>
        <taxon>Haloferacaceae</taxon>
        <taxon>Halobellus</taxon>
    </lineage>
</organism>
<dbReference type="FunFam" id="3.40.309.10:FF:000012">
    <property type="entry name" value="Betaine aldehyde dehydrogenase"/>
    <property type="match status" value="1"/>
</dbReference>
<comment type="subunit">
    <text evidence="2">Homotetramer.</text>
</comment>
<comment type="caution">
    <text evidence="6">The sequence shown here is derived from an EMBL/GenBank/DDBJ whole genome shotgun (WGS) entry which is preliminary data.</text>
</comment>
<evidence type="ECO:0000256" key="1">
    <source>
        <dbReference type="ARBA" id="ARBA00009986"/>
    </source>
</evidence>
<gene>
    <name evidence="6" type="ORF">GCM10008995_11880</name>
</gene>
<dbReference type="GO" id="GO:0016620">
    <property type="term" value="F:oxidoreductase activity, acting on the aldehyde or oxo group of donors, NAD or NADP as acceptor"/>
    <property type="evidence" value="ECO:0007669"/>
    <property type="project" value="InterPro"/>
</dbReference>
<dbReference type="Gene3D" id="3.40.605.10">
    <property type="entry name" value="Aldehyde Dehydrogenase, Chain A, domain 1"/>
    <property type="match status" value="1"/>
</dbReference>
<dbReference type="InterPro" id="IPR016161">
    <property type="entry name" value="Ald_DH/histidinol_DH"/>
</dbReference>
<dbReference type="Proteomes" id="UP000653099">
    <property type="component" value="Unassembled WGS sequence"/>
</dbReference>
<proteinExistence type="inferred from homology"/>
<dbReference type="InterPro" id="IPR015590">
    <property type="entry name" value="Aldehyde_DH_dom"/>
</dbReference>
<evidence type="ECO:0000256" key="2">
    <source>
        <dbReference type="ARBA" id="ARBA00011881"/>
    </source>
</evidence>
<feature type="region of interest" description="Disordered" evidence="4">
    <location>
        <begin position="1"/>
        <end position="20"/>
    </location>
</feature>
<dbReference type="SUPFAM" id="SSF53720">
    <property type="entry name" value="ALDH-like"/>
    <property type="match status" value="1"/>
</dbReference>
<protein>
    <submittedName>
        <fullName evidence="6">Aldehyde dehydrogenase</fullName>
    </submittedName>
</protein>
<evidence type="ECO:0000313" key="6">
    <source>
        <dbReference type="EMBL" id="GGJ03712.1"/>
    </source>
</evidence>
<evidence type="ECO:0000259" key="5">
    <source>
        <dbReference type="Pfam" id="PF00171"/>
    </source>
</evidence>
<comment type="similarity">
    <text evidence="1">Belongs to the aldehyde dehydrogenase family.</text>
</comment>
<dbReference type="OrthoDB" id="6342at2157"/>
<dbReference type="PROSITE" id="PS00070">
    <property type="entry name" value="ALDEHYDE_DEHYDR_CYS"/>
    <property type="match status" value="1"/>
</dbReference>
<reference evidence="6" key="2">
    <citation type="submission" date="2020-09" db="EMBL/GenBank/DDBJ databases">
        <authorList>
            <person name="Sun Q."/>
            <person name="Ohkuma M."/>
        </authorList>
    </citation>
    <scope>NUCLEOTIDE SEQUENCE</scope>
    <source>
        <strain evidence="6">JCM 14359</strain>
    </source>
</reference>
<sequence length="484" mass="51114">MTDTQFQYIDGEWRDGDSDDELTIRDPAAPDDPIVSFTGASRGQAADAVAAAEAASGTWAATTPDERDAVMYAVADRIDDHHAELAETLTREEGKPLSSSRAEVGRAAELFRFFASFARTAAGETLPSSDPETVTYTVREPLGVVALVTPWNFPIATPTWKLAAAVATGNTVVFKPSSETPMIARALVEHLEAAGLPAGVVNLVVGSGSTVGDEILTDDRIDGVSFTGSTDVGRHIAETVAGRGIPTQTEMGGKNPQVVLPDADIQKAADAAAAGAFGLTGQACTATSRLIVHEEVLAELTDAVVARAEDMQTGPGMDDPDMGPAVSAAQDETNFRYIEVAEDEGATRLTGGGRPDGRGDDAGYFVEPTVFTDVTSDMRIAQEEVFGPVLSILSVSNFEEAVRVANDVEYGLSASLFTSDMASARRFTDEIDAGVVKINGTTTGSQIQMPFGGMKASSSETQKELGHRAYEFYTHKKAVYRTDP</sequence>
<evidence type="ECO:0000256" key="3">
    <source>
        <dbReference type="ARBA" id="ARBA00023002"/>
    </source>
</evidence>
<dbReference type="FunFam" id="3.40.605.10:FF:000007">
    <property type="entry name" value="NAD/NADP-dependent betaine aldehyde dehydrogenase"/>
    <property type="match status" value="1"/>
</dbReference>
<evidence type="ECO:0000256" key="4">
    <source>
        <dbReference type="SAM" id="MobiDB-lite"/>
    </source>
</evidence>
<dbReference type="AlphaFoldDB" id="A0A830EGS1"/>